<accession>A0A821XUM6</accession>
<name>A0A821XUM6_9NEOP</name>
<keyword evidence="2" id="KW-1185">Reference proteome</keyword>
<gene>
    <name evidence="1" type="ORF">PMACD_LOCUS15348</name>
</gene>
<evidence type="ECO:0000313" key="2">
    <source>
        <dbReference type="Proteomes" id="UP000663880"/>
    </source>
</evidence>
<evidence type="ECO:0000313" key="1">
    <source>
        <dbReference type="EMBL" id="CAF4947682.1"/>
    </source>
</evidence>
<organism evidence="1 2">
    <name type="scientific">Pieris macdunnoughi</name>
    <dbReference type="NCBI Taxonomy" id="345717"/>
    <lineage>
        <taxon>Eukaryota</taxon>
        <taxon>Metazoa</taxon>
        <taxon>Ecdysozoa</taxon>
        <taxon>Arthropoda</taxon>
        <taxon>Hexapoda</taxon>
        <taxon>Insecta</taxon>
        <taxon>Pterygota</taxon>
        <taxon>Neoptera</taxon>
        <taxon>Endopterygota</taxon>
        <taxon>Lepidoptera</taxon>
        <taxon>Glossata</taxon>
        <taxon>Ditrysia</taxon>
        <taxon>Papilionoidea</taxon>
        <taxon>Pieridae</taxon>
        <taxon>Pierinae</taxon>
        <taxon>Pieris</taxon>
    </lineage>
</organism>
<dbReference type="OrthoDB" id="10022108at2759"/>
<protein>
    <submittedName>
        <fullName evidence="1">Uncharacterized protein</fullName>
    </submittedName>
</protein>
<sequence length="290" mass="32950">MEEHAKNKDEVILTEITKKLEEKEKKDTERQESLETKLRTYAAVTKENLNPKHAGAATLKTQEMHSIIIKSTGTETSEKILERIRNTVDAKNTGLNVDKIRKAKDQKVVIGLETATTKDPLVVLRDVIKSHTDEDVVSALKNQNRNLFKDLREEEVRAEIKYRRRARNPHTENIILQVSPRVWKILTEARKVHIDLQRVLVQDQSPLMQCSMCLGYGHGRKHCKEADPTCSHCGGSHLKTDCPDHSAGVPPVCVNCRKAKTSPDAHNAFDIECPVRKRWDILPRSPVAYC</sequence>
<dbReference type="Proteomes" id="UP000663880">
    <property type="component" value="Unassembled WGS sequence"/>
</dbReference>
<dbReference type="EMBL" id="CAJOBZ010000070">
    <property type="protein sequence ID" value="CAF4947682.1"/>
    <property type="molecule type" value="Genomic_DNA"/>
</dbReference>
<comment type="caution">
    <text evidence="1">The sequence shown here is derived from an EMBL/GenBank/DDBJ whole genome shotgun (WGS) entry which is preliminary data.</text>
</comment>
<reference evidence="1" key="1">
    <citation type="submission" date="2021-02" db="EMBL/GenBank/DDBJ databases">
        <authorList>
            <person name="Steward A R."/>
        </authorList>
    </citation>
    <scope>NUCLEOTIDE SEQUENCE</scope>
</reference>
<dbReference type="AlphaFoldDB" id="A0A821XUM6"/>
<proteinExistence type="predicted"/>